<evidence type="ECO:0000313" key="3">
    <source>
        <dbReference type="RefSeq" id="XP_006813993.1"/>
    </source>
</evidence>
<evidence type="ECO:0000313" key="2">
    <source>
        <dbReference type="Proteomes" id="UP000694865"/>
    </source>
</evidence>
<gene>
    <name evidence="3" type="primary">LOC102805114</name>
</gene>
<dbReference type="InterPro" id="IPR003746">
    <property type="entry name" value="DUF167"/>
</dbReference>
<dbReference type="NCBIfam" id="TIGR00251">
    <property type="entry name" value="DUF167 family protein"/>
    <property type="match status" value="1"/>
</dbReference>
<proteinExistence type="inferred from homology"/>
<dbReference type="InterPro" id="IPR036591">
    <property type="entry name" value="YggU-like_sf"/>
</dbReference>
<dbReference type="GeneID" id="102805114"/>
<dbReference type="Proteomes" id="UP000694865">
    <property type="component" value="Unplaced"/>
</dbReference>
<keyword evidence="2" id="KW-1185">Reference proteome</keyword>
<dbReference type="SMART" id="SM01152">
    <property type="entry name" value="DUF167"/>
    <property type="match status" value="1"/>
</dbReference>
<evidence type="ECO:0000256" key="1">
    <source>
        <dbReference type="ARBA" id="ARBA00010364"/>
    </source>
</evidence>
<dbReference type="HAMAP" id="MF_00634">
    <property type="entry name" value="UPF0235"/>
    <property type="match status" value="1"/>
</dbReference>
<reference evidence="3" key="1">
    <citation type="submission" date="2025-08" db="UniProtKB">
        <authorList>
            <consortium name="RefSeq"/>
        </authorList>
    </citation>
    <scope>IDENTIFICATION</scope>
    <source>
        <tissue evidence="3">Testes</tissue>
    </source>
</reference>
<dbReference type="RefSeq" id="XP_006813993.1">
    <property type="nucleotide sequence ID" value="XM_006813930.1"/>
</dbReference>
<dbReference type="PANTHER" id="PTHR13420">
    <property type="entry name" value="UPF0235 PROTEIN C15ORF40"/>
    <property type="match status" value="1"/>
</dbReference>
<accession>A0ABM0M1V2</accession>
<protein>
    <submittedName>
        <fullName evidence="3">UPF0235 protein C15orf40 homolog isoform X1</fullName>
    </submittedName>
</protein>
<dbReference type="SUPFAM" id="SSF69786">
    <property type="entry name" value="YggU-like"/>
    <property type="match status" value="1"/>
</dbReference>
<sequence length="148" mass="16018">MIKFTRPLIFLQTSKCIHTSDRMPKKKGQVKANKGEASCESKATTTTGPVVLNKDGSHSIIIQAKPGAKHNSITDISSESVGVQIAAPPLDGEANTTLVKYLALVLNVRKSDVSLDRGSRSRSKIVKIMADKLSLDDIVTKLTAEMER</sequence>
<dbReference type="PANTHER" id="PTHR13420:SF7">
    <property type="entry name" value="UPF0235 PROTEIN C15ORF40"/>
    <property type="match status" value="1"/>
</dbReference>
<dbReference type="Gene3D" id="3.30.1200.10">
    <property type="entry name" value="YggU-like"/>
    <property type="match status" value="1"/>
</dbReference>
<organism evidence="2 3">
    <name type="scientific">Saccoglossus kowalevskii</name>
    <name type="common">Acorn worm</name>
    <dbReference type="NCBI Taxonomy" id="10224"/>
    <lineage>
        <taxon>Eukaryota</taxon>
        <taxon>Metazoa</taxon>
        <taxon>Hemichordata</taxon>
        <taxon>Enteropneusta</taxon>
        <taxon>Harrimaniidae</taxon>
        <taxon>Saccoglossus</taxon>
    </lineage>
</organism>
<dbReference type="Pfam" id="PF02594">
    <property type="entry name" value="DUF167"/>
    <property type="match status" value="1"/>
</dbReference>
<comment type="similarity">
    <text evidence="1">Belongs to the UPF0235 family.</text>
</comment>
<name>A0ABM0M1V2_SACKO</name>